<sequence>MEEHFFTCPYCWERISMLLDNSVNSQHYIEDCEVCCQPIQIKLKFINLDLVDFQVSKI</sequence>
<protein>
    <submittedName>
        <fullName evidence="1">CPXCG motif-containing cysteine-rich protein</fullName>
    </submittedName>
</protein>
<comment type="caution">
    <text evidence="1">The sequence shown here is derived from an EMBL/GenBank/DDBJ whole genome shotgun (WGS) entry which is preliminary data.</text>
</comment>
<evidence type="ECO:0000313" key="1">
    <source>
        <dbReference type="EMBL" id="MBD0824726.1"/>
    </source>
</evidence>
<dbReference type="InterPro" id="IPR025990">
    <property type="entry name" value="zinc_ribbon_bacterial"/>
</dbReference>
<proteinExistence type="predicted"/>
<dbReference type="AlphaFoldDB" id="A0A8J6UAI9"/>
<reference evidence="1 2" key="1">
    <citation type="journal article" date="2018" name="J. Microbiol.">
        <title>Aestuariibaculum marinum sp. nov., a marine bacterium isolated from seawater in South Korea.</title>
        <authorList>
            <person name="Choi J."/>
            <person name="Lee D."/>
            <person name="Jang J.H."/>
            <person name="Cha S."/>
            <person name="Seo T."/>
        </authorList>
    </citation>
    <scope>NUCLEOTIDE SEQUENCE [LARGE SCALE GENOMIC DNA]</scope>
    <source>
        <strain evidence="1 2">IP7</strain>
    </source>
</reference>
<accession>A0A8J6UAI9</accession>
<name>A0A8J6UAI9_9FLAO</name>
<evidence type="ECO:0000313" key="2">
    <source>
        <dbReference type="Proteomes" id="UP000621516"/>
    </source>
</evidence>
<dbReference type="Pfam" id="PF14255">
    <property type="entry name" value="Zn_ribbon_21"/>
    <property type="match status" value="1"/>
</dbReference>
<gene>
    <name evidence="1" type="ORF">ICJ85_11935</name>
</gene>
<dbReference type="EMBL" id="JACVXD010000006">
    <property type="protein sequence ID" value="MBD0824726.1"/>
    <property type="molecule type" value="Genomic_DNA"/>
</dbReference>
<dbReference type="Proteomes" id="UP000621516">
    <property type="component" value="Unassembled WGS sequence"/>
</dbReference>
<keyword evidence="2" id="KW-1185">Reference proteome</keyword>
<organism evidence="1 2">
    <name type="scientific">Aestuariibaculum marinum</name>
    <dbReference type="NCBI Taxonomy" id="2683592"/>
    <lineage>
        <taxon>Bacteria</taxon>
        <taxon>Pseudomonadati</taxon>
        <taxon>Bacteroidota</taxon>
        <taxon>Flavobacteriia</taxon>
        <taxon>Flavobacteriales</taxon>
        <taxon>Flavobacteriaceae</taxon>
    </lineage>
</organism>